<evidence type="ECO:0000256" key="2">
    <source>
        <dbReference type="SAM" id="SignalP"/>
    </source>
</evidence>
<keyword evidence="1" id="KW-0802">TPR repeat</keyword>
<evidence type="ECO:0000313" key="3">
    <source>
        <dbReference type="EMBL" id="MBO3116815.1"/>
    </source>
</evidence>
<keyword evidence="2" id="KW-0732">Signal</keyword>
<evidence type="ECO:0008006" key="5">
    <source>
        <dbReference type="Google" id="ProtNLM"/>
    </source>
</evidence>
<dbReference type="SUPFAM" id="SSF48452">
    <property type="entry name" value="TPR-like"/>
    <property type="match status" value="1"/>
</dbReference>
<organism evidence="3 4">
    <name type="scientific">Winogradskyella pelagia</name>
    <dbReference type="NCBI Taxonomy" id="2819984"/>
    <lineage>
        <taxon>Bacteria</taxon>
        <taxon>Pseudomonadati</taxon>
        <taxon>Bacteroidota</taxon>
        <taxon>Flavobacteriia</taxon>
        <taxon>Flavobacteriales</taxon>
        <taxon>Flavobacteriaceae</taxon>
        <taxon>Winogradskyella</taxon>
    </lineage>
</organism>
<dbReference type="EMBL" id="JAGEVF010000006">
    <property type="protein sequence ID" value="MBO3116815.1"/>
    <property type="molecule type" value="Genomic_DNA"/>
</dbReference>
<evidence type="ECO:0000313" key="4">
    <source>
        <dbReference type="Proteomes" id="UP000676776"/>
    </source>
</evidence>
<gene>
    <name evidence="3" type="ORF">J4050_08655</name>
</gene>
<dbReference type="SMART" id="SM00028">
    <property type="entry name" value="TPR"/>
    <property type="match status" value="2"/>
</dbReference>
<evidence type="ECO:0000256" key="1">
    <source>
        <dbReference type="PROSITE-ProRule" id="PRU00339"/>
    </source>
</evidence>
<name>A0ABS3T4Z9_9FLAO</name>
<feature type="repeat" description="TPR" evidence="1">
    <location>
        <begin position="208"/>
        <end position="241"/>
    </location>
</feature>
<feature type="signal peptide" evidence="2">
    <location>
        <begin position="1"/>
        <end position="24"/>
    </location>
</feature>
<dbReference type="Gene3D" id="1.25.40.10">
    <property type="entry name" value="Tetratricopeptide repeat domain"/>
    <property type="match status" value="2"/>
</dbReference>
<keyword evidence="4" id="KW-1185">Reference proteome</keyword>
<dbReference type="RefSeq" id="WP_208154183.1">
    <property type="nucleotide sequence ID" value="NZ_JAGEVF010000006.1"/>
</dbReference>
<dbReference type="PROSITE" id="PS50005">
    <property type="entry name" value="TPR"/>
    <property type="match status" value="1"/>
</dbReference>
<accession>A0ABS3T4Z9</accession>
<feature type="chain" id="PRO_5046857946" description="Tetratricopeptide repeat protein" evidence="2">
    <location>
        <begin position="25"/>
        <end position="350"/>
    </location>
</feature>
<dbReference type="Proteomes" id="UP000676776">
    <property type="component" value="Unassembled WGS sequence"/>
</dbReference>
<sequence length="350" mass="40075">MKTIITYLALILALQLFSSTFLIAQNIENIVKAYEQRMNGDIEGAKAILNDIIKIDSTNALAYFEMARTVEDSMKLQFITKSIALDSTNTMFLFYQANLYMLDAYRGMKSNNKTIITKNINKCIATLKRILEINNDCRESILFLVDLYGTLPKDMGGNPRTARLYLDKLKPIDSFYAAQGEWILKSKNIDADIVKHWKNYIENNAETENALIKLGKAYLLKNEIGMADEVFNKIIKIDSSQIILKLDVARAYLYSAMRGGDEQNRAIQGFKKYINVYLESNVSKPKLIQAWSYGWLGMIEGRQGNNILAEEYYNKAESLIPNYPKYTAIPKIENQPNILTYKYSSYFSAF</sequence>
<comment type="caution">
    <text evidence="3">The sequence shown here is derived from an EMBL/GenBank/DDBJ whole genome shotgun (WGS) entry which is preliminary data.</text>
</comment>
<protein>
    <recommendedName>
        <fullName evidence="5">Tetratricopeptide repeat protein</fullName>
    </recommendedName>
</protein>
<proteinExistence type="predicted"/>
<dbReference type="InterPro" id="IPR011990">
    <property type="entry name" value="TPR-like_helical_dom_sf"/>
</dbReference>
<dbReference type="InterPro" id="IPR019734">
    <property type="entry name" value="TPR_rpt"/>
</dbReference>
<dbReference type="Pfam" id="PF13181">
    <property type="entry name" value="TPR_8"/>
    <property type="match status" value="2"/>
</dbReference>
<reference evidence="3 4" key="1">
    <citation type="submission" date="2021-03" db="EMBL/GenBank/DDBJ databases">
        <title>Winogradskyella sp. nov., isolated from costal sediment.</title>
        <authorList>
            <person name="Gao C."/>
        </authorList>
    </citation>
    <scope>NUCLEOTIDE SEQUENCE [LARGE SCALE GENOMIC DNA]</scope>
    <source>
        <strain evidence="3 4">DF17</strain>
    </source>
</reference>